<sequence>MPGALRGTPIDWNIVVVGAWNVAILTPEGIARRLFNLEPGTPIQVQVAMDVGAPIRVRHDNIIVQPSPTSLVITPQESTPEALANSVTIAQRALDSLPETPMTAAGLNIRYQYEQCPDSLIEAGNSVIDDKLTDAAFEITEKMLKRKIVWDDGVLNLDVHERDDASALVVFNYHKNSNLPGELGDWLGKHAQMLENCATIIDTLVEEE</sequence>
<evidence type="ECO:0000313" key="2">
    <source>
        <dbReference type="Proteomes" id="UP000886667"/>
    </source>
</evidence>
<gene>
    <name evidence="1" type="ORF">JAZ07_07485</name>
</gene>
<accession>A0A9E4N2Y7</accession>
<dbReference type="Proteomes" id="UP000886667">
    <property type="component" value="Unassembled WGS sequence"/>
</dbReference>
<proteinExistence type="predicted"/>
<protein>
    <submittedName>
        <fullName evidence="1">Uncharacterized protein</fullName>
    </submittedName>
</protein>
<comment type="caution">
    <text evidence="1">The sequence shown here is derived from an EMBL/GenBank/DDBJ whole genome shotgun (WGS) entry which is preliminary data.</text>
</comment>
<dbReference type="AlphaFoldDB" id="A0A9E4N2Y7"/>
<organism evidence="1 2">
    <name type="scientific">Candidatus Thiodiazotropha taylori</name>
    <dbReference type="NCBI Taxonomy" id="2792791"/>
    <lineage>
        <taxon>Bacteria</taxon>
        <taxon>Pseudomonadati</taxon>
        <taxon>Pseudomonadota</taxon>
        <taxon>Gammaproteobacteria</taxon>
        <taxon>Chromatiales</taxon>
        <taxon>Sedimenticolaceae</taxon>
        <taxon>Candidatus Thiodiazotropha</taxon>
    </lineage>
</organism>
<dbReference type="EMBL" id="JAEPCM010000250">
    <property type="protein sequence ID" value="MCG7946176.1"/>
    <property type="molecule type" value="Genomic_DNA"/>
</dbReference>
<evidence type="ECO:0000313" key="1">
    <source>
        <dbReference type="EMBL" id="MCG7946176.1"/>
    </source>
</evidence>
<reference evidence="1" key="1">
    <citation type="journal article" date="2021" name="Proc. Natl. Acad. Sci. U.S.A.">
        <title>Global biogeography of chemosynthetic symbionts reveals both localized and globally distributed symbiont groups. .</title>
        <authorList>
            <person name="Osvatic J.T."/>
            <person name="Wilkins L.G.E."/>
            <person name="Leibrecht L."/>
            <person name="Leray M."/>
            <person name="Zauner S."/>
            <person name="Polzin J."/>
            <person name="Camacho Y."/>
            <person name="Gros O."/>
            <person name="van Gils J.A."/>
            <person name="Eisen J.A."/>
            <person name="Petersen J.M."/>
            <person name="Yuen B."/>
        </authorList>
    </citation>
    <scope>NUCLEOTIDE SEQUENCE</scope>
    <source>
        <strain evidence="1">MAGclacostrist064TRANS</strain>
    </source>
</reference>
<name>A0A9E4N2Y7_9GAMM</name>